<keyword evidence="3" id="KW-1185">Reference proteome</keyword>
<evidence type="ECO:0000313" key="3">
    <source>
        <dbReference type="Proteomes" id="UP001157974"/>
    </source>
</evidence>
<dbReference type="InterPro" id="IPR033246">
    <property type="entry name" value="BIN4"/>
</dbReference>
<reference evidence="2 3" key="1">
    <citation type="journal article" date="2023" name="Nat. Commun.">
        <title>Origin of minicircular mitochondrial genomes in red algae.</title>
        <authorList>
            <person name="Lee Y."/>
            <person name="Cho C.H."/>
            <person name="Lee Y.M."/>
            <person name="Park S.I."/>
            <person name="Yang J.H."/>
            <person name="West J.A."/>
            <person name="Bhattacharya D."/>
            <person name="Yoon H.S."/>
        </authorList>
    </citation>
    <scope>NUCLEOTIDE SEQUENCE [LARGE SCALE GENOMIC DNA]</scope>
    <source>
        <strain evidence="2 3">CCMP1338</strain>
        <tissue evidence="2">Whole cell</tissue>
    </source>
</reference>
<evidence type="ECO:0000313" key="2">
    <source>
        <dbReference type="EMBL" id="KAJ8902832.1"/>
    </source>
</evidence>
<name>A0AAV8UNR1_9RHOD</name>
<dbReference type="AlphaFoldDB" id="A0AAV8UNR1"/>
<dbReference type="EMBL" id="JAMWBK010000008">
    <property type="protein sequence ID" value="KAJ8902832.1"/>
    <property type="molecule type" value="Genomic_DNA"/>
</dbReference>
<dbReference type="GO" id="GO:0042023">
    <property type="term" value="P:DNA endoreduplication"/>
    <property type="evidence" value="ECO:0007669"/>
    <property type="project" value="InterPro"/>
</dbReference>
<dbReference type="GO" id="GO:0003690">
    <property type="term" value="F:double-stranded DNA binding"/>
    <property type="evidence" value="ECO:0007669"/>
    <property type="project" value="InterPro"/>
</dbReference>
<dbReference type="PANTHER" id="PTHR34810">
    <property type="entry name" value="DNA-BINDING PROTEIN BIN4"/>
    <property type="match status" value="1"/>
</dbReference>
<dbReference type="GO" id="GO:0051276">
    <property type="term" value="P:chromosome organization"/>
    <property type="evidence" value="ECO:0007669"/>
    <property type="project" value="TreeGrafter"/>
</dbReference>
<feature type="region of interest" description="Disordered" evidence="1">
    <location>
        <begin position="228"/>
        <end position="254"/>
    </location>
</feature>
<gene>
    <name evidence="2" type="ORF">NDN08_006152</name>
</gene>
<accession>A0AAV8UNR1</accession>
<proteinExistence type="predicted"/>
<protein>
    <recommendedName>
        <fullName evidence="4">RPA43 OB domain-containing protein</fullName>
    </recommendedName>
</protein>
<dbReference type="Proteomes" id="UP001157974">
    <property type="component" value="Unassembled WGS sequence"/>
</dbReference>
<feature type="region of interest" description="Disordered" evidence="1">
    <location>
        <begin position="39"/>
        <end position="74"/>
    </location>
</feature>
<evidence type="ECO:0000256" key="1">
    <source>
        <dbReference type="SAM" id="MobiDB-lite"/>
    </source>
</evidence>
<organism evidence="2 3">
    <name type="scientific">Rhodosorus marinus</name>
    <dbReference type="NCBI Taxonomy" id="101924"/>
    <lineage>
        <taxon>Eukaryota</taxon>
        <taxon>Rhodophyta</taxon>
        <taxon>Stylonematophyceae</taxon>
        <taxon>Stylonematales</taxon>
        <taxon>Stylonemataceae</taxon>
        <taxon>Rhodosorus</taxon>
    </lineage>
</organism>
<dbReference type="PANTHER" id="PTHR34810:SF1">
    <property type="entry name" value="DNA-BINDING PROTEIN BIN4"/>
    <property type="match status" value="1"/>
</dbReference>
<dbReference type="GO" id="GO:0009330">
    <property type="term" value="C:DNA topoisomerase type II (double strand cut, ATP-hydrolyzing) complex"/>
    <property type="evidence" value="ECO:0007669"/>
    <property type="project" value="InterPro"/>
</dbReference>
<evidence type="ECO:0008006" key="4">
    <source>
        <dbReference type="Google" id="ProtNLM"/>
    </source>
</evidence>
<sequence length="280" mass="30031">MGHRRRMPKSDGGEQRIDSFMMKGGSALEVEPVVKDFVGGGNAVKEEEGPPAEVQPPVNVDQAGETQDSLFDDDAGLGKDELVVKFDPDPEQDEDANATQVMGEDEIVESSILQSKIKSNTIPLICPPKLEENLVLAQSADVSFDLSGDVGAVGRVKIEEGKLSFDLKGTFYDAGRVACNSMLVVAVGDTEARVSSVIDEYLLLTESTEDTGGEKVLAGNVDFGTEDQEVLNSSDAKPDEKGTKKRKKSELGKAVATVRVNKKARSGSSLKSKLKKKLKK</sequence>
<dbReference type="GO" id="GO:0005634">
    <property type="term" value="C:nucleus"/>
    <property type="evidence" value="ECO:0007669"/>
    <property type="project" value="TreeGrafter"/>
</dbReference>
<comment type="caution">
    <text evidence="2">The sequence shown here is derived from an EMBL/GenBank/DDBJ whole genome shotgun (WGS) entry which is preliminary data.</text>
</comment>